<dbReference type="PROSITE" id="PS51257">
    <property type="entry name" value="PROKAR_LIPOPROTEIN"/>
    <property type="match status" value="1"/>
</dbReference>
<evidence type="ECO:0000259" key="4">
    <source>
        <dbReference type="PROSITE" id="PS50983"/>
    </source>
</evidence>
<dbReference type="PANTHER" id="PTHR30535">
    <property type="entry name" value="VITAMIN B12-BINDING PROTEIN"/>
    <property type="match status" value="1"/>
</dbReference>
<dbReference type="Gene3D" id="3.40.50.1980">
    <property type="entry name" value="Nitrogenase molybdenum iron protein domain"/>
    <property type="match status" value="2"/>
</dbReference>
<dbReference type="PROSITE" id="PS50983">
    <property type="entry name" value="FE_B12_PBP"/>
    <property type="match status" value="1"/>
</dbReference>
<evidence type="ECO:0000313" key="5">
    <source>
        <dbReference type="EMBL" id="WFM83096.1"/>
    </source>
</evidence>
<keyword evidence="3" id="KW-0732">Signal</keyword>
<dbReference type="SUPFAM" id="SSF53807">
    <property type="entry name" value="Helical backbone' metal receptor"/>
    <property type="match status" value="1"/>
</dbReference>
<dbReference type="Pfam" id="PF01497">
    <property type="entry name" value="Peripla_BP_2"/>
    <property type="match status" value="1"/>
</dbReference>
<evidence type="ECO:0000256" key="2">
    <source>
        <dbReference type="SAM" id="MobiDB-lite"/>
    </source>
</evidence>
<name>A0ABY8G184_9ACTO</name>
<comment type="similarity">
    <text evidence="1">Belongs to the bacterial solute-binding protein 8 family.</text>
</comment>
<dbReference type="InterPro" id="IPR050902">
    <property type="entry name" value="ABC_Transporter_SBP"/>
</dbReference>
<proteinExistence type="inferred from homology"/>
<dbReference type="RefSeq" id="WP_278012522.1">
    <property type="nucleotide sequence ID" value="NZ_CP121208.1"/>
</dbReference>
<feature type="signal peptide" evidence="3">
    <location>
        <begin position="1"/>
        <end position="21"/>
    </location>
</feature>
<feature type="domain" description="Fe/B12 periplasmic-binding" evidence="4">
    <location>
        <begin position="94"/>
        <end position="354"/>
    </location>
</feature>
<organism evidence="5 6">
    <name type="scientific">Arcanobacterium canis</name>
    <dbReference type="NCBI Taxonomy" id="999183"/>
    <lineage>
        <taxon>Bacteria</taxon>
        <taxon>Bacillati</taxon>
        <taxon>Actinomycetota</taxon>
        <taxon>Actinomycetes</taxon>
        <taxon>Actinomycetales</taxon>
        <taxon>Actinomycetaceae</taxon>
        <taxon>Arcanobacterium</taxon>
    </lineage>
</organism>
<accession>A0ABY8G184</accession>
<sequence>MHRLRLAALALTVLILAGCSANPLPAHQPSSPSSAARSSSSPRLPDPRSLSGVSEVADIAQPRPIEGNFSQKLPVTVKDYEGNMVKVSDTSRILALDINGTLSRTIISLGLGKSIIGRSISSTESSLAKLPVVTENGHQLNAEAIISLRPSVVLADRSVGPPEVLDQIRAAGIPLVLVSPDRKIHTTRDFISTVAHALGVDEAGKALVQRTEKEIEAAREQIAQWKPRDPLNAAFLYVRGNAGVFFLLGSKDGATELIEGVGARDVTASAGITSVTPASAEALISVNPEVIFVMRDGLKSTGGIEGLMARPGVAQTRAGQKKRVISIPDGISLSFGPQTGDILLAVARAMYGVPTP</sequence>
<keyword evidence="6" id="KW-1185">Reference proteome</keyword>
<dbReference type="PANTHER" id="PTHR30535:SF4">
    <property type="entry name" value="HEMIN-BINDING PERIPLASMIC PROTEIN HMUT"/>
    <property type="match status" value="1"/>
</dbReference>
<reference evidence="5 6" key="1">
    <citation type="submission" date="2023-03" db="EMBL/GenBank/DDBJ databases">
        <title>Complete genome of Arcanobacterium canis strain DSM 25104 isolated in 2010 from a canine otitis externa in Germany.</title>
        <authorList>
            <person name="Borowiak M."/>
            <person name="Kreitlow A."/>
            <person name="Malorny B."/>
            <person name="Laemmler C."/>
            <person name="Prenger-Berninghoff E."/>
            <person name="Ploetz M."/>
            <person name="Abdulmawjood A."/>
        </authorList>
    </citation>
    <scope>NUCLEOTIDE SEQUENCE [LARGE SCALE GENOMIC DNA]</scope>
    <source>
        <strain evidence="5 6">DSM 25104</strain>
    </source>
</reference>
<gene>
    <name evidence="5" type="ORF">P7079_06795</name>
</gene>
<feature type="compositionally biased region" description="Low complexity" evidence="2">
    <location>
        <begin position="26"/>
        <end position="51"/>
    </location>
</feature>
<dbReference type="InterPro" id="IPR002491">
    <property type="entry name" value="ABC_transptr_periplasmic_BD"/>
</dbReference>
<evidence type="ECO:0000256" key="3">
    <source>
        <dbReference type="SAM" id="SignalP"/>
    </source>
</evidence>
<feature type="region of interest" description="Disordered" evidence="2">
    <location>
        <begin position="26"/>
        <end position="53"/>
    </location>
</feature>
<protein>
    <submittedName>
        <fullName evidence="5">ABC transporter substrate-binding protein</fullName>
    </submittedName>
</protein>
<dbReference type="Proteomes" id="UP001215216">
    <property type="component" value="Chromosome"/>
</dbReference>
<evidence type="ECO:0000256" key="1">
    <source>
        <dbReference type="ARBA" id="ARBA00008814"/>
    </source>
</evidence>
<evidence type="ECO:0000313" key="6">
    <source>
        <dbReference type="Proteomes" id="UP001215216"/>
    </source>
</evidence>
<dbReference type="EMBL" id="CP121208">
    <property type="protein sequence ID" value="WFM83096.1"/>
    <property type="molecule type" value="Genomic_DNA"/>
</dbReference>
<feature type="chain" id="PRO_5046683735" evidence="3">
    <location>
        <begin position="22"/>
        <end position="356"/>
    </location>
</feature>